<evidence type="ECO:0000313" key="1">
    <source>
        <dbReference type="EMBL" id="KAK3753438.1"/>
    </source>
</evidence>
<gene>
    <name evidence="1" type="ORF">RRG08_056330</name>
</gene>
<reference evidence="1" key="1">
    <citation type="journal article" date="2023" name="G3 (Bethesda)">
        <title>A reference genome for the long-term kleptoplast-retaining sea slug Elysia crispata morphotype clarki.</title>
        <authorList>
            <person name="Eastman K.E."/>
            <person name="Pendleton A.L."/>
            <person name="Shaikh M.A."/>
            <person name="Suttiyut T."/>
            <person name="Ogas R."/>
            <person name="Tomko P."/>
            <person name="Gavelis G."/>
            <person name="Widhalm J.R."/>
            <person name="Wisecaver J.H."/>
        </authorList>
    </citation>
    <scope>NUCLEOTIDE SEQUENCE</scope>
    <source>
        <strain evidence="1">ECLA1</strain>
    </source>
</reference>
<evidence type="ECO:0000313" key="2">
    <source>
        <dbReference type="Proteomes" id="UP001283361"/>
    </source>
</evidence>
<sequence>MRDKSYHVLCRLRALCYQHDLCLTVHRAELADTGHRTRHGLGNIFTETVASVPNSPFYSPPLEDKDLI</sequence>
<organism evidence="1 2">
    <name type="scientific">Elysia crispata</name>
    <name type="common">lettuce slug</name>
    <dbReference type="NCBI Taxonomy" id="231223"/>
    <lineage>
        <taxon>Eukaryota</taxon>
        <taxon>Metazoa</taxon>
        <taxon>Spiralia</taxon>
        <taxon>Lophotrochozoa</taxon>
        <taxon>Mollusca</taxon>
        <taxon>Gastropoda</taxon>
        <taxon>Heterobranchia</taxon>
        <taxon>Euthyneura</taxon>
        <taxon>Panpulmonata</taxon>
        <taxon>Sacoglossa</taxon>
        <taxon>Placobranchoidea</taxon>
        <taxon>Plakobranchidae</taxon>
        <taxon>Elysia</taxon>
    </lineage>
</organism>
<dbReference type="Proteomes" id="UP001283361">
    <property type="component" value="Unassembled WGS sequence"/>
</dbReference>
<protein>
    <submittedName>
        <fullName evidence="1">Uncharacterized protein</fullName>
    </submittedName>
</protein>
<comment type="caution">
    <text evidence="1">The sequence shown here is derived from an EMBL/GenBank/DDBJ whole genome shotgun (WGS) entry which is preliminary data.</text>
</comment>
<dbReference type="EMBL" id="JAWDGP010005712">
    <property type="protein sequence ID" value="KAK3753438.1"/>
    <property type="molecule type" value="Genomic_DNA"/>
</dbReference>
<dbReference type="AlphaFoldDB" id="A0AAE1D2X0"/>
<accession>A0AAE1D2X0</accession>
<proteinExistence type="predicted"/>
<keyword evidence="2" id="KW-1185">Reference proteome</keyword>
<name>A0AAE1D2X0_9GAST</name>